<protein>
    <submittedName>
        <fullName evidence="4">TetR/AcrR family transcriptional regulator</fullName>
    </submittedName>
</protein>
<dbReference type="PROSITE" id="PS50977">
    <property type="entry name" value="HTH_TETR_2"/>
    <property type="match status" value="1"/>
</dbReference>
<dbReference type="EMBL" id="JAERTX010000006">
    <property type="protein sequence ID" value="MBM9459901.1"/>
    <property type="molecule type" value="Genomic_DNA"/>
</dbReference>
<dbReference type="Pfam" id="PF00440">
    <property type="entry name" value="TetR_N"/>
    <property type="match status" value="1"/>
</dbReference>
<dbReference type="PANTHER" id="PTHR30055">
    <property type="entry name" value="HTH-TYPE TRANSCRIPTIONAL REGULATOR RUTR"/>
    <property type="match status" value="1"/>
</dbReference>
<dbReference type="InterPro" id="IPR009057">
    <property type="entry name" value="Homeodomain-like_sf"/>
</dbReference>
<dbReference type="InterPro" id="IPR001647">
    <property type="entry name" value="HTH_TetR"/>
</dbReference>
<evidence type="ECO:0000256" key="1">
    <source>
        <dbReference type="ARBA" id="ARBA00023125"/>
    </source>
</evidence>
<sequence length="209" mass="22240">MPRIDAPTVAEHHARQRRVLLDAARVLLAETGQAPSMAALGRRAGLARSSVYQYFSSPDDLLRAVVADVFPDWARQVQEQVASAGSPAERVWAYVEANVSLFASSEQAVAHALTRVVEPAVLQGPMEQFHAELQVPLRAALTELGEPEVGAMAELVDSLIVQASRNAGSCETTGDGQPSHEVVLARLRRLLGGYLGLDGAPPAWAGDAS</sequence>
<proteinExistence type="predicted"/>
<keyword evidence="5" id="KW-1185">Reference proteome</keyword>
<dbReference type="AlphaFoldDB" id="A0A938Y101"/>
<dbReference type="InterPro" id="IPR050109">
    <property type="entry name" value="HTH-type_TetR-like_transc_reg"/>
</dbReference>
<evidence type="ECO:0000313" key="4">
    <source>
        <dbReference type="EMBL" id="MBM9459901.1"/>
    </source>
</evidence>
<organism evidence="4 5">
    <name type="scientific">Nocardioides faecalis</name>
    <dbReference type="NCBI Taxonomy" id="2803858"/>
    <lineage>
        <taxon>Bacteria</taxon>
        <taxon>Bacillati</taxon>
        <taxon>Actinomycetota</taxon>
        <taxon>Actinomycetes</taxon>
        <taxon>Propionibacteriales</taxon>
        <taxon>Nocardioidaceae</taxon>
        <taxon>Nocardioides</taxon>
    </lineage>
</organism>
<reference evidence="4" key="1">
    <citation type="submission" date="2021-01" db="EMBL/GenBank/DDBJ databases">
        <title>Novel species in genus Nocardioides.</title>
        <authorList>
            <person name="Zhang G."/>
        </authorList>
    </citation>
    <scope>NUCLEOTIDE SEQUENCE</scope>
    <source>
        <strain evidence="4">Zg-536</strain>
    </source>
</reference>
<evidence type="ECO:0000256" key="2">
    <source>
        <dbReference type="PROSITE-ProRule" id="PRU00335"/>
    </source>
</evidence>
<dbReference type="Proteomes" id="UP000663791">
    <property type="component" value="Unassembled WGS sequence"/>
</dbReference>
<feature type="DNA-binding region" description="H-T-H motif" evidence="2">
    <location>
        <begin position="36"/>
        <end position="55"/>
    </location>
</feature>
<name>A0A938Y101_9ACTN</name>
<dbReference type="RefSeq" id="WP_205291209.1">
    <property type="nucleotide sequence ID" value="NZ_CP074406.1"/>
</dbReference>
<comment type="caution">
    <text evidence="4">The sequence shown here is derived from an EMBL/GenBank/DDBJ whole genome shotgun (WGS) entry which is preliminary data.</text>
</comment>
<dbReference type="SUPFAM" id="SSF46689">
    <property type="entry name" value="Homeodomain-like"/>
    <property type="match status" value="1"/>
</dbReference>
<dbReference type="Gene3D" id="1.10.10.60">
    <property type="entry name" value="Homeodomain-like"/>
    <property type="match status" value="1"/>
</dbReference>
<dbReference type="GO" id="GO:0000976">
    <property type="term" value="F:transcription cis-regulatory region binding"/>
    <property type="evidence" value="ECO:0007669"/>
    <property type="project" value="TreeGrafter"/>
</dbReference>
<evidence type="ECO:0000259" key="3">
    <source>
        <dbReference type="PROSITE" id="PS50977"/>
    </source>
</evidence>
<dbReference type="GO" id="GO:0003700">
    <property type="term" value="F:DNA-binding transcription factor activity"/>
    <property type="evidence" value="ECO:0007669"/>
    <property type="project" value="TreeGrafter"/>
</dbReference>
<feature type="domain" description="HTH tetR-type" evidence="3">
    <location>
        <begin position="14"/>
        <end position="73"/>
    </location>
</feature>
<dbReference type="PANTHER" id="PTHR30055:SF226">
    <property type="entry name" value="HTH-TYPE TRANSCRIPTIONAL REGULATOR PKSA"/>
    <property type="match status" value="1"/>
</dbReference>
<dbReference type="Gene3D" id="1.10.357.10">
    <property type="entry name" value="Tetracycline Repressor, domain 2"/>
    <property type="match status" value="1"/>
</dbReference>
<gene>
    <name evidence="4" type="ORF">JK386_08280</name>
</gene>
<keyword evidence="1 2" id="KW-0238">DNA-binding</keyword>
<accession>A0A938Y101</accession>
<dbReference type="PRINTS" id="PR00455">
    <property type="entry name" value="HTHTETR"/>
</dbReference>
<evidence type="ECO:0000313" key="5">
    <source>
        <dbReference type="Proteomes" id="UP000663791"/>
    </source>
</evidence>